<organism evidence="3 4">
    <name type="scientific">Pristionchus entomophagus</name>
    <dbReference type="NCBI Taxonomy" id="358040"/>
    <lineage>
        <taxon>Eukaryota</taxon>
        <taxon>Metazoa</taxon>
        <taxon>Ecdysozoa</taxon>
        <taxon>Nematoda</taxon>
        <taxon>Chromadorea</taxon>
        <taxon>Rhabditida</taxon>
        <taxon>Rhabditina</taxon>
        <taxon>Diplogasteromorpha</taxon>
        <taxon>Diplogasteroidea</taxon>
        <taxon>Neodiplogasteridae</taxon>
        <taxon>Pristionchus</taxon>
    </lineage>
</organism>
<dbReference type="PANTHER" id="PTHR45907">
    <property type="entry name" value="SERPENTINE RECEPTOR, CLASS J"/>
    <property type="match status" value="1"/>
</dbReference>
<dbReference type="Proteomes" id="UP001432027">
    <property type="component" value="Unassembled WGS sequence"/>
</dbReference>
<gene>
    <name evidence="2" type="ORF">PENTCL1PPCAC_16175</name>
    <name evidence="3" type="ORF">PENTCL1PPCAC_30637</name>
</gene>
<dbReference type="InterPro" id="IPR019423">
    <property type="entry name" value="7TM_GPCR_serpentine_rcpt_Srj"/>
</dbReference>
<comment type="caution">
    <text evidence="3">The sequence shown here is derived from an EMBL/GenBank/DDBJ whole genome shotgun (WGS) entry which is preliminary data.</text>
</comment>
<evidence type="ECO:0000256" key="1">
    <source>
        <dbReference type="SAM" id="Phobius"/>
    </source>
</evidence>
<dbReference type="PANTHER" id="PTHR45907:SF16">
    <property type="entry name" value="SERPENTINE RECEPTOR, CLASS J"/>
    <property type="match status" value="1"/>
</dbReference>
<evidence type="ECO:0000313" key="2">
    <source>
        <dbReference type="EMBL" id="GMS94000.1"/>
    </source>
</evidence>
<evidence type="ECO:0000313" key="3">
    <source>
        <dbReference type="EMBL" id="GMT08463.1"/>
    </source>
</evidence>
<dbReference type="InterPro" id="IPR019428">
    <property type="entry name" value="7TM_GPCR_serpentine_rcpt_Str"/>
</dbReference>
<sequence>QALLSIFAVFSFSANCMLIILVAHSSSRNLGNYRVLLCTFAVVDIIISLFHLSILPVFVQAEFGFVIFAFQTLYLPEKLGYALNEFYCILFYEPFILLTFHFFYRLMSMFRAEAVQSHFWKGLGIAIVLNAGTALMISADVWLIYPEIHENFFAEVLMSEYEIDLCRIPAPNLIPVHYIVSQQHAPGHGTGLNWHSIFSMLSCGATINVMIIFNIYCAKSISMSDAFRNLQVQLLRALIVQFTIPVVFCVLPFCLIVLLPATGIGFGQTGNIMGFVVFAFPVIDPICVILAYSRFRALITRFFRIVMKRE</sequence>
<feature type="transmembrane region" description="Helical" evidence="1">
    <location>
        <begin position="6"/>
        <end position="23"/>
    </location>
</feature>
<feature type="transmembrane region" description="Helical" evidence="1">
    <location>
        <begin position="238"/>
        <end position="260"/>
    </location>
</feature>
<feature type="transmembrane region" description="Helical" evidence="1">
    <location>
        <begin position="35"/>
        <end position="59"/>
    </location>
</feature>
<dbReference type="EMBL" id="BTSX01000004">
    <property type="protein sequence ID" value="GMS94000.1"/>
    <property type="molecule type" value="Genomic_DNA"/>
</dbReference>
<keyword evidence="1" id="KW-0812">Transmembrane</keyword>
<dbReference type="SUPFAM" id="SSF81321">
    <property type="entry name" value="Family A G protein-coupled receptor-like"/>
    <property type="match status" value="1"/>
</dbReference>
<feature type="non-terminal residue" evidence="3">
    <location>
        <position position="1"/>
    </location>
</feature>
<dbReference type="AlphaFoldDB" id="A0AAV5UP72"/>
<reference evidence="3" key="1">
    <citation type="submission" date="2023-10" db="EMBL/GenBank/DDBJ databases">
        <title>Genome assembly of Pristionchus species.</title>
        <authorList>
            <person name="Yoshida K."/>
            <person name="Sommer R.J."/>
        </authorList>
    </citation>
    <scope>NUCLEOTIDE SEQUENCE</scope>
    <source>
        <strain evidence="3">RS0144</strain>
    </source>
</reference>
<keyword evidence="1" id="KW-0472">Membrane</keyword>
<feature type="transmembrane region" description="Helical" evidence="1">
    <location>
        <begin position="79"/>
        <end position="103"/>
    </location>
</feature>
<feature type="transmembrane region" description="Helical" evidence="1">
    <location>
        <begin position="197"/>
        <end position="217"/>
    </location>
</feature>
<protein>
    <recommendedName>
        <fullName evidence="5">G protein-coupled receptor</fullName>
    </recommendedName>
</protein>
<keyword evidence="4" id="KW-1185">Reference proteome</keyword>
<feature type="non-terminal residue" evidence="3">
    <location>
        <position position="310"/>
    </location>
</feature>
<evidence type="ECO:0008006" key="5">
    <source>
        <dbReference type="Google" id="ProtNLM"/>
    </source>
</evidence>
<accession>A0AAV5UP72</accession>
<name>A0AAV5UP72_9BILA</name>
<proteinExistence type="predicted"/>
<evidence type="ECO:0000313" key="4">
    <source>
        <dbReference type="Proteomes" id="UP001432027"/>
    </source>
</evidence>
<feature type="transmembrane region" description="Helical" evidence="1">
    <location>
        <begin position="272"/>
        <end position="292"/>
    </location>
</feature>
<feature type="transmembrane region" description="Helical" evidence="1">
    <location>
        <begin position="123"/>
        <end position="145"/>
    </location>
</feature>
<keyword evidence="1" id="KW-1133">Transmembrane helix</keyword>
<dbReference type="EMBL" id="BTSX01000097">
    <property type="protein sequence ID" value="GMT08463.1"/>
    <property type="molecule type" value="Genomic_DNA"/>
</dbReference>
<dbReference type="Pfam" id="PF10326">
    <property type="entry name" value="7TM_GPCR_Str"/>
    <property type="match status" value="1"/>
</dbReference>